<keyword evidence="2" id="KW-0282">Flagellum</keyword>
<keyword evidence="2" id="KW-0966">Cell projection</keyword>
<reference evidence="3" key="1">
    <citation type="journal article" date="2018" name="Science">
        <title>A primordial and reversible TCA cycle in a facultatively chemolithoautotrophic thermophile.</title>
        <authorList>
            <person name="Nunoura T."/>
            <person name="Chikaraishi Y."/>
            <person name="Izaki R."/>
            <person name="Suwa T."/>
            <person name="Sato T."/>
            <person name="Harada T."/>
            <person name="Mori K."/>
            <person name="Kato Y."/>
            <person name="Miyazaki M."/>
            <person name="Shimamura S."/>
            <person name="Yanagawa K."/>
            <person name="Shuto A."/>
            <person name="Ohkouchi N."/>
            <person name="Fujita N."/>
            <person name="Takaki Y."/>
            <person name="Atomi H."/>
            <person name="Takai K."/>
        </authorList>
    </citation>
    <scope>NUCLEOTIDE SEQUENCE [LARGE SCALE GENOMIC DNA]</scope>
    <source>
        <strain evidence="3">DSM 17441 / JCM 13301 / NBRC 103674 / ABI70S6</strain>
    </source>
</reference>
<proteinExistence type="inferred from homology"/>
<name>A0A0S3QUT0_THET7</name>
<dbReference type="OrthoDB" id="5244399at2"/>
<dbReference type="STRING" id="1298851.TST_1299"/>
<evidence type="ECO:0000256" key="1">
    <source>
        <dbReference type="ARBA" id="ARBA00010690"/>
    </source>
</evidence>
<dbReference type="SUPFAM" id="SSF160544">
    <property type="entry name" value="EscU C-terminal domain-like"/>
    <property type="match status" value="1"/>
</dbReference>
<keyword evidence="2" id="KW-0969">Cilium</keyword>
<comment type="similarity">
    <text evidence="1">Belongs to the type III secretion exporter family.</text>
</comment>
<dbReference type="PANTHER" id="PTHR30531">
    <property type="entry name" value="FLAGELLAR BIOSYNTHETIC PROTEIN FLHB"/>
    <property type="match status" value="1"/>
</dbReference>
<dbReference type="AlphaFoldDB" id="A0A0S3QUT0"/>
<evidence type="ECO:0000313" key="3">
    <source>
        <dbReference type="Proteomes" id="UP000063234"/>
    </source>
</evidence>
<accession>A0A0S3QUT0</accession>
<dbReference type="InterPro" id="IPR006135">
    <property type="entry name" value="T3SS_substrate_exporter"/>
</dbReference>
<protein>
    <submittedName>
        <fullName evidence="2">Flagellar biosynthesis protein FlhB</fullName>
    </submittedName>
</protein>
<dbReference type="GO" id="GO:0009306">
    <property type="term" value="P:protein secretion"/>
    <property type="evidence" value="ECO:0007669"/>
    <property type="project" value="InterPro"/>
</dbReference>
<dbReference type="PATRIC" id="fig|1298851.3.peg.1373"/>
<dbReference type="GO" id="GO:0005886">
    <property type="term" value="C:plasma membrane"/>
    <property type="evidence" value="ECO:0007669"/>
    <property type="project" value="TreeGrafter"/>
</dbReference>
<dbReference type="Proteomes" id="UP000063234">
    <property type="component" value="Chromosome"/>
</dbReference>
<dbReference type="Gene3D" id="3.40.1690.10">
    <property type="entry name" value="secretion proteins EscU"/>
    <property type="match status" value="1"/>
</dbReference>
<sequence length="82" mass="9130">MKKAVALRYKLGQDEVPKVVAKGAGKLAEKILEIAKKHNIPIEKNAPLVNTLYRIELGSEIPPELYVAVAEVLAFVYSKRRT</sequence>
<dbReference type="InterPro" id="IPR029025">
    <property type="entry name" value="T3SS_substrate_exporter_C"/>
</dbReference>
<dbReference type="Pfam" id="PF01312">
    <property type="entry name" value="Bac_export_2"/>
    <property type="match status" value="1"/>
</dbReference>
<gene>
    <name evidence="2" type="ORF">TST_1299</name>
</gene>
<dbReference type="PANTHER" id="PTHR30531:SF12">
    <property type="entry name" value="FLAGELLAR BIOSYNTHETIC PROTEIN FLHB"/>
    <property type="match status" value="1"/>
</dbReference>
<organism evidence="2 3">
    <name type="scientific">Thermosulfidibacter takaii (strain DSM 17441 / JCM 13301 / NBRC 103674 / ABI70S6)</name>
    <dbReference type="NCBI Taxonomy" id="1298851"/>
    <lineage>
        <taxon>Bacteria</taxon>
        <taxon>Pseudomonadati</taxon>
        <taxon>Thermosulfidibacterota</taxon>
        <taxon>Thermosulfidibacteria</taxon>
        <taxon>Thermosulfidibacterales</taxon>
        <taxon>Thermosulfidibacteraceae</taxon>
    </lineage>
</organism>
<dbReference type="RefSeq" id="WP_068550078.1">
    <property type="nucleotide sequence ID" value="NZ_AP013035.1"/>
</dbReference>
<dbReference type="KEGG" id="ttk:TST_1299"/>
<evidence type="ECO:0000313" key="2">
    <source>
        <dbReference type="EMBL" id="BAT72086.1"/>
    </source>
</evidence>
<keyword evidence="3" id="KW-1185">Reference proteome</keyword>
<dbReference type="PRINTS" id="PR00950">
    <property type="entry name" value="TYPE3IMSPROT"/>
</dbReference>
<dbReference type="EMBL" id="AP013035">
    <property type="protein sequence ID" value="BAT72086.1"/>
    <property type="molecule type" value="Genomic_DNA"/>
</dbReference>